<evidence type="ECO:0000313" key="3">
    <source>
        <dbReference type="Proteomes" id="UP001150879"/>
    </source>
</evidence>
<accession>A0A9W9N0M2</accession>
<reference evidence="2" key="2">
    <citation type="journal article" date="2023" name="IMA Fungus">
        <title>Comparative genomic study of the Penicillium genus elucidates a diverse pangenome and 15 lateral gene transfer events.</title>
        <authorList>
            <person name="Petersen C."/>
            <person name="Sorensen T."/>
            <person name="Nielsen M.R."/>
            <person name="Sondergaard T.E."/>
            <person name="Sorensen J.L."/>
            <person name="Fitzpatrick D.A."/>
            <person name="Frisvad J.C."/>
            <person name="Nielsen K.L."/>
        </authorList>
    </citation>
    <scope>NUCLEOTIDE SEQUENCE</scope>
    <source>
        <strain evidence="2">IBT 16849</strain>
    </source>
</reference>
<feature type="region of interest" description="Disordered" evidence="1">
    <location>
        <begin position="123"/>
        <end position="143"/>
    </location>
</feature>
<protein>
    <submittedName>
        <fullName evidence="2">Carboxylesterase type B</fullName>
    </submittedName>
</protein>
<sequence length="143" mass="16571">MGLKGWIVQDDFDTTLSRLPPNIRYNFLARLTSIIIFKDCLRCFWSNPFWYLECEGDFANSDDLETPVGAELNGLCEEYLKVDPDLGRRWRTHTTRLANLRHDHDDEPVKPSREFGLTNNARRKAKAKQFADGNRKSPLPRGT</sequence>
<dbReference type="OrthoDB" id="4502630at2759"/>
<proteinExistence type="predicted"/>
<name>A0A9W9N0M2_9EURO</name>
<keyword evidence="3" id="KW-1185">Reference proteome</keyword>
<dbReference type="EMBL" id="JAPQKP010000001">
    <property type="protein sequence ID" value="KAJ5210987.1"/>
    <property type="molecule type" value="Genomic_DNA"/>
</dbReference>
<dbReference type="AlphaFoldDB" id="A0A9W9N0M2"/>
<evidence type="ECO:0000313" key="2">
    <source>
        <dbReference type="EMBL" id="KAJ5210987.1"/>
    </source>
</evidence>
<gene>
    <name evidence="2" type="ORF">N7472_001126</name>
</gene>
<evidence type="ECO:0000256" key="1">
    <source>
        <dbReference type="SAM" id="MobiDB-lite"/>
    </source>
</evidence>
<dbReference type="Proteomes" id="UP001150879">
    <property type="component" value="Unassembled WGS sequence"/>
</dbReference>
<comment type="caution">
    <text evidence="2">The sequence shown here is derived from an EMBL/GenBank/DDBJ whole genome shotgun (WGS) entry which is preliminary data.</text>
</comment>
<reference evidence="2" key="1">
    <citation type="submission" date="2022-11" db="EMBL/GenBank/DDBJ databases">
        <authorList>
            <person name="Petersen C."/>
        </authorList>
    </citation>
    <scope>NUCLEOTIDE SEQUENCE</scope>
    <source>
        <strain evidence="2">IBT 16849</strain>
    </source>
</reference>
<organism evidence="2 3">
    <name type="scientific">Penicillium cf. griseofulvum</name>
    <dbReference type="NCBI Taxonomy" id="2972120"/>
    <lineage>
        <taxon>Eukaryota</taxon>
        <taxon>Fungi</taxon>
        <taxon>Dikarya</taxon>
        <taxon>Ascomycota</taxon>
        <taxon>Pezizomycotina</taxon>
        <taxon>Eurotiomycetes</taxon>
        <taxon>Eurotiomycetidae</taxon>
        <taxon>Eurotiales</taxon>
        <taxon>Aspergillaceae</taxon>
        <taxon>Penicillium</taxon>
    </lineage>
</organism>